<comment type="caution">
    <text evidence="1">The sequence shown here is derived from an EMBL/GenBank/DDBJ whole genome shotgun (WGS) entry which is preliminary data.</text>
</comment>
<accession>A0A6I2KT27</accession>
<dbReference type="AlphaFoldDB" id="A0A6I2KT27"/>
<dbReference type="GO" id="GO:0008967">
    <property type="term" value="F:phosphoglycolate phosphatase activity"/>
    <property type="evidence" value="ECO:0007669"/>
    <property type="project" value="TreeGrafter"/>
</dbReference>
<dbReference type="InterPro" id="IPR050155">
    <property type="entry name" value="HAD-like_hydrolase_sf"/>
</dbReference>
<dbReference type="RefSeq" id="WP_154372511.1">
    <property type="nucleotide sequence ID" value="NZ_WKJK01000001.1"/>
</dbReference>
<dbReference type="PANTHER" id="PTHR43434">
    <property type="entry name" value="PHOSPHOGLYCOLATE PHOSPHATASE"/>
    <property type="match status" value="1"/>
</dbReference>
<dbReference type="Proteomes" id="UP000433309">
    <property type="component" value="Unassembled WGS sequence"/>
</dbReference>
<keyword evidence="2" id="KW-1185">Reference proteome</keyword>
<dbReference type="InterPro" id="IPR023198">
    <property type="entry name" value="PGP-like_dom2"/>
</dbReference>
<evidence type="ECO:0000313" key="2">
    <source>
        <dbReference type="Proteomes" id="UP000433309"/>
    </source>
</evidence>
<dbReference type="InterPro" id="IPR041492">
    <property type="entry name" value="HAD_2"/>
</dbReference>
<dbReference type="SFLD" id="SFLDG01129">
    <property type="entry name" value="C1.5:_HAD__Beta-PGM__Phosphata"/>
    <property type="match status" value="1"/>
</dbReference>
<dbReference type="Gene3D" id="3.40.50.1000">
    <property type="entry name" value="HAD superfamily/HAD-like"/>
    <property type="match status" value="1"/>
</dbReference>
<name>A0A6I2KT27_9BURK</name>
<dbReference type="Pfam" id="PF13419">
    <property type="entry name" value="HAD_2"/>
    <property type="match status" value="1"/>
</dbReference>
<sequence length="207" mass="23021">MKHQLIIFDFDGTLADTMPVFLRLFDEAADKYHFKRLDHEQRHLLRGLDARQIMALHKIPLWKVPMIASFMRSRMADRLDEIRLFPGVDDMLRVLSQRGVRLALVSSNSLSNVVATLGPDNEALFSHFECGASLFGKLPKVRKVLAAAGVAPEHTLMVGDEIRDAKVAAEAGADFGAVAWGYNLIETLMAERPARVFHEIGELALGG</sequence>
<keyword evidence="1" id="KW-0378">Hydrolase</keyword>
<dbReference type="SFLD" id="SFLDS00003">
    <property type="entry name" value="Haloacid_Dehalogenase"/>
    <property type="match status" value="1"/>
</dbReference>
<organism evidence="1 2">
    <name type="scientific">Duganella guangzhouensis</name>
    <dbReference type="NCBI Taxonomy" id="2666084"/>
    <lineage>
        <taxon>Bacteria</taxon>
        <taxon>Pseudomonadati</taxon>
        <taxon>Pseudomonadota</taxon>
        <taxon>Betaproteobacteria</taxon>
        <taxon>Burkholderiales</taxon>
        <taxon>Oxalobacteraceae</taxon>
        <taxon>Telluria group</taxon>
        <taxon>Duganella</taxon>
    </lineage>
</organism>
<dbReference type="InterPro" id="IPR036412">
    <property type="entry name" value="HAD-like_sf"/>
</dbReference>
<dbReference type="PANTHER" id="PTHR43434:SF13">
    <property type="entry name" value="PHOSPHOGLYCOLATE PHOSPHATASE"/>
    <property type="match status" value="1"/>
</dbReference>
<dbReference type="GO" id="GO:0006281">
    <property type="term" value="P:DNA repair"/>
    <property type="evidence" value="ECO:0007669"/>
    <property type="project" value="TreeGrafter"/>
</dbReference>
<dbReference type="GO" id="GO:0005829">
    <property type="term" value="C:cytosol"/>
    <property type="evidence" value="ECO:0007669"/>
    <property type="project" value="TreeGrafter"/>
</dbReference>
<dbReference type="EMBL" id="WKJK01000001">
    <property type="protein sequence ID" value="MRW88711.1"/>
    <property type="molecule type" value="Genomic_DNA"/>
</dbReference>
<reference evidence="1 2" key="1">
    <citation type="submission" date="2019-11" db="EMBL/GenBank/DDBJ databases">
        <title>Novel species isolated from a subtropical stream in China.</title>
        <authorList>
            <person name="Lu H."/>
        </authorList>
    </citation>
    <scope>NUCLEOTIDE SEQUENCE [LARGE SCALE GENOMIC DNA]</scope>
    <source>
        <strain evidence="1 2">FT80W</strain>
    </source>
</reference>
<dbReference type="SUPFAM" id="SSF56784">
    <property type="entry name" value="HAD-like"/>
    <property type="match status" value="1"/>
</dbReference>
<proteinExistence type="predicted"/>
<dbReference type="InterPro" id="IPR023214">
    <property type="entry name" value="HAD_sf"/>
</dbReference>
<dbReference type="Gene3D" id="1.10.150.240">
    <property type="entry name" value="Putative phosphatase, domain 2"/>
    <property type="match status" value="1"/>
</dbReference>
<protein>
    <submittedName>
        <fullName evidence="1">HAD hydrolase-like protein</fullName>
    </submittedName>
</protein>
<gene>
    <name evidence="1" type="ORF">GJ699_01785</name>
</gene>
<evidence type="ECO:0000313" key="1">
    <source>
        <dbReference type="EMBL" id="MRW88711.1"/>
    </source>
</evidence>